<dbReference type="EMBL" id="CM056742">
    <property type="protein sequence ID" value="KAJ8679192.1"/>
    <property type="molecule type" value="Genomic_DNA"/>
</dbReference>
<dbReference type="Proteomes" id="UP001239111">
    <property type="component" value="Chromosome 2"/>
</dbReference>
<sequence length="263" mass="30647">MCVASNKLVLLSYAIEVQKWLDDSEQGCIYFTFGSMTRIETFPEHIVNAFYKSFANISPVRVLMKVAKPQELPRGLPANVMTQSWFDQIQVLKHPNIRGFITHGGLMSTQESIFYGVPMIGIPLFGDQHFNVATYVKRNIAIKIDVRDISEKTMTDALHKILRDSLYKKAVKRVSREFKDHLETPINTAIYWTEYIARHGKNSLRLPASDLLWWQNSLWDIYSFLITILIVLVYISYILISIAYRMLWLQRDHTSSPRRRKNE</sequence>
<keyword evidence="2" id="KW-1185">Reference proteome</keyword>
<reference evidence="1" key="1">
    <citation type="submission" date="2023-04" db="EMBL/GenBank/DDBJ databases">
        <title>A chromosome-level genome assembly of the parasitoid wasp Eretmocerus hayati.</title>
        <authorList>
            <person name="Zhong Y."/>
            <person name="Liu S."/>
            <person name="Liu Y."/>
        </authorList>
    </citation>
    <scope>NUCLEOTIDE SEQUENCE</scope>
    <source>
        <strain evidence="1">ZJU_SS_LIU_2023</strain>
    </source>
</reference>
<accession>A0ACC2P7D6</accession>
<gene>
    <name evidence="1" type="ORF">QAD02_014979</name>
</gene>
<evidence type="ECO:0000313" key="1">
    <source>
        <dbReference type="EMBL" id="KAJ8679192.1"/>
    </source>
</evidence>
<name>A0ACC2P7D6_9HYME</name>
<protein>
    <submittedName>
        <fullName evidence="1">Uncharacterized protein</fullName>
    </submittedName>
</protein>
<evidence type="ECO:0000313" key="2">
    <source>
        <dbReference type="Proteomes" id="UP001239111"/>
    </source>
</evidence>
<organism evidence="1 2">
    <name type="scientific">Eretmocerus hayati</name>
    <dbReference type="NCBI Taxonomy" id="131215"/>
    <lineage>
        <taxon>Eukaryota</taxon>
        <taxon>Metazoa</taxon>
        <taxon>Ecdysozoa</taxon>
        <taxon>Arthropoda</taxon>
        <taxon>Hexapoda</taxon>
        <taxon>Insecta</taxon>
        <taxon>Pterygota</taxon>
        <taxon>Neoptera</taxon>
        <taxon>Endopterygota</taxon>
        <taxon>Hymenoptera</taxon>
        <taxon>Apocrita</taxon>
        <taxon>Proctotrupomorpha</taxon>
        <taxon>Chalcidoidea</taxon>
        <taxon>Aphelinidae</taxon>
        <taxon>Aphelininae</taxon>
        <taxon>Eretmocerus</taxon>
    </lineage>
</organism>
<proteinExistence type="predicted"/>
<comment type="caution">
    <text evidence="1">The sequence shown here is derived from an EMBL/GenBank/DDBJ whole genome shotgun (WGS) entry which is preliminary data.</text>
</comment>